<name>A0A8S3YGA5_9EUPU</name>
<organism evidence="2 3">
    <name type="scientific">Candidula unifasciata</name>
    <dbReference type="NCBI Taxonomy" id="100452"/>
    <lineage>
        <taxon>Eukaryota</taxon>
        <taxon>Metazoa</taxon>
        <taxon>Spiralia</taxon>
        <taxon>Lophotrochozoa</taxon>
        <taxon>Mollusca</taxon>
        <taxon>Gastropoda</taxon>
        <taxon>Heterobranchia</taxon>
        <taxon>Euthyneura</taxon>
        <taxon>Panpulmonata</taxon>
        <taxon>Eupulmonata</taxon>
        <taxon>Stylommatophora</taxon>
        <taxon>Helicina</taxon>
        <taxon>Helicoidea</taxon>
        <taxon>Geomitridae</taxon>
        <taxon>Candidula</taxon>
    </lineage>
</organism>
<evidence type="ECO:0000313" key="3">
    <source>
        <dbReference type="Proteomes" id="UP000678393"/>
    </source>
</evidence>
<evidence type="ECO:0000256" key="1">
    <source>
        <dbReference type="SAM" id="Phobius"/>
    </source>
</evidence>
<keyword evidence="1" id="KW-0472">Membrane</keyword>
<feature type="non-terminal residue" evidence="2">
    <location>
        <position position="1"/>
    </location>
</feature>
<evidence type="ECO:0000313" key="2">
    <source>
        <dbReference type="EMBL" id="CAG5115574.1"/>
    </source>
</evidence>
<dbReference type="AlphaFoldDB" id="A0A8S3YGA5"/>
<reference evidence="2" key="1">
    <citation type="submission" date="2021-04" db="EMBL/GenBank/DDBJ databases">
        <authorList>
            <consortium name="Molecular Ecology Group"/>
        </authorList>
    </citation>
    <scope>NUCLEOTIDE SEQUENCE</scope>
</reference>
<sequence length="61" mass="7262">CHCSGTYRGIEIKADLSILMVFWKTDIYFMFSLFFLKFFLNFIAVKPILFIYAVACFYKEP</sequence>
<accession>A0A8S3YGA5</accession>
<dbReference type="EMBL" id="CAJHNH020000135">
    <property type="protein sequence ID" value="CAG5115574.1"/>
    <property type="molecule type" value="Genomic_DNA"/>
</dbReference>
<comment type="caution">
    <text evidence="2">The sequence shown here is derived from an EMBL/GenBank/DDBJ whole genome shotgun (WGS) entry which is preliminary data.</text>
</comment>
<proteinExistence type="predicted"/>
<dbReference type="Proteomes" id="UP000678393">
    <property type="component" value="Unassembled WGS sequence"/>
</dbReference>
<feature type="transmembrane region" description="Helical" evidence="1">
    <location>
        <begin position="27"/>
        <end position="58"/>
    </location>
</feature>
<keyword evidence="1" id="KW-0812">Transmembrane</keyword>
<keyword evidence="1" id="KW-1133">Transmembrane helix</keyword>
<keyword evidence="3" id="KW-1185">Reference proteome</keyword>
<gene>
    <name evidence="2" type="ORF">CUNI_LOCUS1132</name>
</gene>
<protein>
    <submittedName>
        <fullName evidence="2">Uncharacterized protein</fullName>
    </submittedName>
</protein>